<feature type="compositionally biased region" description="Polar residues" evidence="15">
    <location>
        <begin position="1398"/>
        <end position="1408"/>
    </location>
</feature>
<feature type="region of interest" description="Disordered" evidence="15">
    <location>
        <begin position="1337"/>
        <end position="1363"/>
    </location>
</feature>
<feature type="compositionally biased region" description="Basic and acidic residues" evidence="15">
    <location>
        <begin position="1438"/>
        <end position="1448"/>
    </location>
</feature>
<dbReference type="CDD" id="cd18667">
    <property type="entry name" value="CD1_tandem_CHD3-4_like"/>
    <property type="match status" value="1"/>
</dbReference>
<dbReference type="Gene3D" id="2.40.50.40">
    <property type="match status" value="2"/>
</dbReference>
<dbReference type="Proteomes" id="UP001152320">
    <property type="component" value="Chromosome 21"/>
</dbReference>
<evidence type="ECO:0000256" key="4">
    <source>
        <dbReference type="ARBA" id="ARBA00022737"/>
    </source>
</evidence>
<feature type="domain" description="Helicase C-terminal" evidence="19">
    <location>
        <begin position="1108"/>
        <end position="1257"/>
    </location>
</feature>
<keyword evidence="12" id="KW-0804">Transcription</keyword>
<dbReference type="Pfam" id="PF00176">
    <property type="entry name" value="SNF2-rel_dom"/>
    <property type="match status" value="1"/>
</dbReference>
<feature type="compositionally biased region" description="Basic residues" evidence="15">
    <location>
        <begin position="227"/>
        <end position="238"/>
    </location>
</feature>
<dbReference type="GO" id="GO:0016887">
    <property type="term" value="F:ATP hydrolysis activity"/>
    <property type="evidence" value="ECO:0007669"/>
    <property type="project" value="TreeGrafter"/>
</dbReference>
<dbReference type="InterPro" id="IPR013083">
    <property type="entry name" value="Znf_RING/FYVE/PHD"/>
</dbReference>
<feature type="domain" description="PHD-type" evidence="17">
    <location>
        <begin position="400"/>
        <end position="447"/>
    </location>
</feature>
<feature type="region of interest" description="Disordered" evidence="15">
    <location>
        <begin position="1385"/>
        <end position="1448"/>
    </location>
</feature>
<dbReference type="PROSITE" id="PS51192">
    <property type="entry name" value="HELICASE_ATP_BIND_1"/>
    <property type="match status" value="1"/>
</dbReference>
<evidence type="ECO:0000259" key="19">
    <source>
        <dbReference type="PROSITE" id="PS51194"/>
    </source>
</evidence>
<keyword evidence="5" id="KW-0547">Nucleotide-binding</keyword>
<dbReference type="CDD" id="cd18793">
    <property type="entry name" value="SF2_C_SNF"/>
    <property type="match status" value="1"/>
</dbReference>
<dbReference type="CDD" id="cd18662">
    <property type="entry name" value="CD2_tandem_CHD3-4_like"/>
    <property type="match status" value="1"/>
</dbReference>
<evidence type="ECO:0000256" key="15">
    <source>
        <dbReference type="SAM" id="MobiDB-lite"/>
    </source>
</evidence>
<dbReference type="PROSITE" id="PS50013">
    <property type="entry name" value="CHROMO_2"/>
    <property type="match status" value="1"/>
</dbReference>
<feature type="compositionally biased region" description="Basic residues" evidence="15">
    <location>
        <begin position="299"/>
        <end position="320"/>
    </location>
</feature>
<feature type="compositionally biased region" description="Polar residues" evidence="15">
    <location>
        <begin position="282"/>
        <end position="291"/>
    </location>
</feature>
<dbReference type="PANTHER" id="PTHR45623">
    <property type="entry name" value="CHROMODOMAIN-HELICASE-DNA-BINDING PROTEIN 3-RELATED-RELATED"/>
    <property type="match status" value="1"/>
</dbReference>
<dbReference type="GO" id="GO:0000785">
    <property type="term" value="C:chromatin"/>
    <property type="evidence" value="ECO:0007669"/>
    <property type="project" value="TreeGrafter"/>
</dbReference>
<feature type="compositionally biased region" description="Basic and acidic residues" evidence="15">
    <location>
        <begin position="569"/>
        <end position="578"/>
    </location>
</feature>
<feature type="compositionally biased region" description="Polar residues" evidence="15">
    <location>
        <begin position="1580"/>
        <end position="1592"/>
    </location>
</feature>
<organism evidence="20 21">
    <name type="scientific">Holothuria leucospilota</name>
    <name type="common">Black long sea cucumber</name>
    <name type="synonym">Mertensiothuria leucospilota</name>
    <dbReference type="NCBI Taxonomy" id="206669"/>
    <lineage>
        <taxon>Eukaryota</taxon>
        <taxon>Metazoa</taxon>
        <taxon>Echinodermata</taxon>
        <taxon>Eleutherozoa</taxon>
        <taxon>Echinozoa</taxon>
        <taxon>Holothuroidea</taxon>
        <taxon>Aspidochirotacea</taxon>
        <taxon>Aspidochirotida</taxon>
        <taxon>Holothuriidae</taxon>
        <taxon>Holothuria</taxon>
    </lineage>
</organism>
<dbReference type="Pfam" id="PF08073">
    <property type="entry name" value="CHDNT"/>
    <property type="match status" value="1"/>
</dbReference>
<evidence type="ECO:0000256" key="2">
    <source>
        <dbReference type="ARBA" id="ARBA00022553"/>
    </source>
</evidence>
<feature type="region of interest" description="Disordered" evidence="15">
    <location>
        <begin position="1571"/>
        <end position="1891"/>
    </location>
</feature>
<dbReference type="Pfam" id="PF08074">
    <property type="entry name" value="CHDCT2"/>
    <property type="match status" value="1"/>
</dbReference>
<feature type="compositionally biased region" description="Low complexity" evidence="15">
    <location>
        <begin position="2214"/>
        <end position="2230"/>
    </location>
</feature>
<dbReference type="FunFam" id="3.40.50.10810:FF:000001">
    <property type="entry name" value="chromodomain-helicase-DNA-binding protein 3 isoform X1"/>
    <property type="match status" value="1"/>
</dbReference>
<feature type="domain" description="Chromo" evidence="16">
    <location>
        <begin position="674"/>
        <end position="725"/>
    </location>
</feature>
<evidence type="ECO:0000256" key="11">
    <source>
        <dbReference type="ARBA" id="ARBA00023125"/>
    </source>
</evidence>
<dbReference type="OrthoDB" id="5857104at2759"/>
<dbReference type="InterPro" id="IPR019787">
    <property type="entry name" value="Znf_PHD-finger"/>
</dbReference>
<evidence type="ECO:0000256" key="10">
    <source>
        <dbReference type="ARBA" id="ARBA00023015"/>
    </source>
</evidence>
<dbReference type="InterPro" id="IPR012958">
    <property type="entry name" value="CHD_N"/>
</dbReference>
<proteinExistence type="predicted"/>
<evidence type="ECO:0000256" key="14">
    <source>
        <dbReference type="PROSITE-ProRule" id="PRU00146"/>
    </source>
</evidence>
<dbReference type="Gene3D" id="3.40.50.300">
    <property type="entry name" value="P-loop containing nucleotide triphosphate hydrolases"/>
    <property type="match status" value="1"/>
</dbReference>
<protein>
    <submittedName>
        <fullName evidence="20">Chromodomain-helicase-DNA-binding protein 3</fullName>
    </submittedName>
</protein>
<dbReference type="Pfam" id="PF00385">
    <property type="entry name" value="Chromo"/>
    <property type="match status" value="1"/>
</dbReference>
<dbReference type="FunFam" id="3.30.40.10:FF:000001">
    <property type="entry name" value="chromodomain-helicase-DNA-binding protein 3 isoform X1"/>
    <property type="match status" value="1"/>
</dbReference>
<dbReference type="Gene3D" id="1.10.10.60">
    <property type="entry name" value="Homeodomain-like"/>
    <property type="match status" value="1"/>
</dbReference>
<dbReference type="Pfam" id="PF06465">
    <property type="entry name" value="DUF1087"/>
    <property type="match status" value="1"/>
</dbReference>
<dbReference type="InterPro" id="IPR049730">
    <property type="entry name" value="SNF2/RAD54-like_C"/>
</dbReference>
<dbReference type="PROSITE" id="PS50016">
    <property type="entry name" value="ZF_PHD_2"/>
    <property type="match status" value="2"/>
</dbReference>
<dbReference type="InterPro" id="IPR011011">
    <property type="entry name" value="Znf_FYVE_PHD"/>
</dbReference>
<dbReference type="CDD" id="cd15531">
    <property type="entry name" value="PHD1_CHD_II"/>
    <property type="match status" value="1"/>
</dbReference>
<feature type="compositionally biased region" description="Basic residues" evidence="15">
    <location>
        <begin position="25"/>
        <end position="44"/>
    </location>
</feature>
<feature type="region of interest" description="Disordered" evidence="15">
    <location>
        <begin position="2214"/>
        <end position="2261"/>
    </location>
</feature>
<evidence type="ECO:0000256" key="7">
    <source>
        <dbReference type="ARBA" id="ARBA00022801"/>
    </source>
</evidence>
<feature type="domain" description="PHD-type" evidence="17">
    <location>
        <begin position="337"/>
        <end position="384"/>
    </location>
</feature>
<dbReference type="GO" id="GO:0008270">
    <property type="term" value="F:zinc ion binding"/>
    <property type="evidence" value="ECO:0007669"/>
    <property type="project" value="UniProtKB-KW"/>
</dbReference>
<evidence type="ECO:0000256" key="1">
    <source>
        <dbReference type="ARBA" id="ARBA00004123"/>
    </source>
</evidence>
<evidence type="ECO:0000259" key="16">
    <source>
        <dbReference type="PROSITE" id="PS50013"/>
    </source>
</evidence>
<feature type="compositionally biased region" description="Basic and acidic residues" evidence="15">
    <location>
        <begin position="60"/>
        <end position="76"/>
    </location>
</feature>
<evidence type="ECO:0000313" key="20">
    <source>
        <dbReference type="EMBL" id="KAJ8021387.1"/>
    </source>
</evidence>
<dbReference type="InterPro" id="IPR001965">
    <property type="entry name" value="Znf_PHD"/>
</dbReference>
<dbReference type="PROSITE" id="PS51194">
    <property type="entry name" value="HELICASE_CTER"/>
    <property type="match status" value="1"/>
</dbReference>
<dbReference type="SUPFAM" id="SSF54160">
    <property type="entry name" value="Chromo domain-like"/>
    <property type="match status" value="2"/>
</dbReference>
<dbReference type="GO" id="GO:0005634">
    <property type="term" value="C:nucleus"/>
    <property type="evidence" value="ECO:0007669"/>
    <property type="project" value="UniProtKB-SubCell"/>
</dbReference>
<dbReference type="Gene3D" id="3.30.40.10">
    <property type="entry name" value="Zinc/RING finger domain, C3HC4 (zinc finger)"/>
    <property type="match status" value="2"/>
</dbReference>
<feature type="region of interest" description="Disordered" evidence="15">
    <location>
        <begin position="567"/>
        <end position="650"/>
    </location>
</feature>
<evidence type="ECO:0000256" key="8">
    <source>
        <dbReference type="ARBA" id="ARBA00022833"/>
    </source>
</evidence>
<keyword evidence="10" id="KW-0805">Transcription regulation</keyword>
<feature type="compositionally biased region" description="Low complexity" evidence="15">
    <location>
        <begin position="2119"/>
        <end position="2132"/>
    </location>
</feature>
<accession>A0A9Q0YJF9</accession>
<dbReference type="Gene3D" id="3.40.50.10810">
    <property type="entry name" value="Tandem AAA-ATPase domain"/>
    <property type="match status" value="1"/>
</dbReference>
<sequence length="2261" mass="254819">MEEGGEYGEQGYAGLSGGTDDYVNKHKKKSKKNKKDKKKSKKRKHDSDESNSGLESDDDFNTKEFLQKMKKLKEQPKLAPPRPRSSLEMMREFGIEEFEMEYMDSDYEELINYKLFSEHVKPLVLERAPKIPTPKLAQLVAALWREFAASNPKKGTTKAPPPPLVATFTPLQEKESDDSKQSTPEPESRASSQADDKPEPVLEVEEMEAEKPKLEPIPVILKEKPKKDKKGLKQKKVAPLKISLKGSSAKARKKRKAMSDESESNYSESEPSVDDEEEDASTKSIPSVQSDSSAASAKKPAKRAPPKKKRAPPAKKKKKPAYGGGSSEEDGYETDHQDYCEVCQQGGEIILCDTCPRAYHLVCLDPELESAPEGKWSCPQCESGAAPPATGNEQEQDEHMEFCRVCQDGGELLCCDQCPSSYHIFCLNPPLREIPDGEWLCPQCSCEPPKGKVHKVLSWRWSTPKMEEPTPKKSDDSQERSDHHPTVINTPASEDKKHMNHDLRPKPVREFYCKFHGMSYWHCDWVTELQMEVFHTILHRNYIRKTDMEEPPNFDDVIEGMHHLKRLKEKRDKERQKAADGSISPDKKTSPEKLDKREVKVGEADAAKPGESDKATEEKKEEATDGDKKSDKDGKEGEKTVEVEKKEQHDDESMAVAVDLYDRFYQFGIQPDWLDIQRIINQASDRRGNVQYFVKWRSLPYEQCTWEDEDFLLEIPNGEKQINFFNHLKATMGGAAPRKKKGKGKKSKVEEEKKKLEPVVDVRKKYETQPEFVIKCGGKLHEYQLEGLNWLRYSWGHNISTILADEMGLGKTIQTIAFLYSLYKEGHSKGPFLISAPLSTIINWEREFEFWAPDFYVVTYGGDKDSRAVIREHEFSFEDDAVKGGKKAYRMKKDCTVKFHVLLTSYELISIDVATLSSVFWEVLVVDEAHRLKNNQSKFFRLLSSYHIGHKLLLTGTPLQNNLEELFHLLNFMSPTVFNNLQHFLDEFEDIAKEDQIKKLHDLLGPHMLRRLKADVLKGIPSKSEFIVRVDLSAMQKKYYKYILTKNFDALSSKSGGQSVSLLNVMMDLKKCCNHPYLFPTAAVEAPRAPNGAFEVTALTKACGKLMLLTKMLRKLREGGHRVLIFSQMTKMLDLLEDFLEGEGLRYERIDGGITGSLRQEAIDRFNAPNAEQFVFLLSTRAGGLGINLATADTVIIYDSDWNPHNDIQAFSRAHRIGQANKVMIYRFVTRNSVEERITQVAKKKMMLTHLVVRPGLGSQAKNAMSKKELDNILKFGTEELFKEDTGKEGGEETGTITWEDKAVNELLDRSKKGVEEDKDYANEYLDSFKVASYTIKEDEGEEEDEEDDDEPETEVIKQELEPTDPAYWEKLLRHHYEQQQEDLARTLGKGKRVRRQVNYNDTSQTENAGWDDKLSDNSSDYSAKSDEEDEDEDFDETKEVRKSRREKEKLPPLLARVGGQIEVLGFNARQRKAFLNAIMRWGMPPQDPYNSQWLVRDLRGKPEKHFKAYVSLFMRHLCEPGSDGAETFADGVPREGLSRQHVLTRIGVMSLIRKKVMEFEPINGSISMPELLPHPGAISSINPNSKPQSKQSSRTASPAPPTPTSAAQPTPSSTPTPSASNPPSVAPSTVDSPKPADATEADKQGQGSKNTEKEDNVKEEKEKEEAKEQTTETQEEKKDAEKPVEDESKDIKDASETKVGEKEEKKEDEKEKEEPMEVDMKEEKEKEAEKEEEKDEKMEVDKKEEDGEKKEEDEDKEKVKGEDGPGGEVKEGEKKEEEKKEEAEELKDEDKREGAEEKETVNESKVEEKVAENKENGVSEKKEAEVNGEKEEETKIDEKKADGEEKKEEGATSDEKKDDGEKTKEEKPKENGNKAEAAKEKEESKTTKPPEKKKLKFVFNIADGGFTELHTLWLNEEHAAKALGEKGIEIWHRKHDYWLIHGIVKHGYGRWQDIQNDFAYAVINEPFKMHVGKSNYLEIKNKFLARRFKLLEQALVIEEQLRRAAYLNLTQDVNHPAIALNARFAEVECLAESHQHLSRESLAGNKPANAVLHKVLNQLEELLTDMKSDVARLPATLSRIPPVAARLQMSERSILSRLAIRDANKSQSSQPPAPAPGAAPTQGAAPTAVAAAPPPPNPYAAYTNQSSYGGSFATNYVGYRPTAAQPVPQGNVQVVPGTTRPQLVMKGQAAAQGGQPSIGNYYTSVLTNASSVISSSGSSLSKSQAQSQSKPPTLVPSAGAAPGQTKAPTQKAGSTQQGKA</sequence>
<feature type="region of interest" description="Disordered" evidence="15">
    <location>
        <begin position="464"/>
        <end position="501"/>
    </location>
</feature>
<evidence type="ECO:0000256" key="13">
    <source>
        <dbReference type="ARBA" id="ARBA00023242"/>
    </source>
</evidence>
<feature type="region of interest" description="Disordered" evidence="15">
    <location>
        <begin position="151"/>
        <end position="332"/>
    </location>
</feature>
<feature type="region of interest" description="Disordered" evidence="15">
    <location>
        <begin position="1"/>
        <end position="88"/>
    </location>
</feature>
<keyword evidence="21" id="KW-1185">Reference proteome</keyword>
<dbReference type="GO" id="GO:0005524">
    <property type="term" value="F:ATP binding"/>
    <property type="evidence" value="ECO:0007669"/>
    <property type="project" value="UniProtKB-KW"/>
</dbReference>
<feature type="compositionally biased region" description="Acidic residues" evidence="15">
    <location>
        <begin position="1427"/>
        <end position="1437"/>
    </location>
</feature>
<evidence type="ECO:0000259" key="18">
    <source>
        <dbReference type="PROSITE" id="PS51192"/>
    </source>
</evidence>
<keyword evidence="4" id="KW-0677">Repeat</keyword>
<dbReference type="SMART" id="SM00487">
    <property type="entry name" value="DEXDc"/>
    <property type="match status" value="1"/>
</dbReference>
<feature type="compositionally biased region" description="Basic and acidic residues" evidence="15">
    <location>
        <begin position="585"/>
        <end position="650"/>
    </location>
</feature>
<dbReference type="SMART" id="SM01146">
    <property type="entry name" value="DUF1086"/>
    <property type="match status" value="1"/>
</dbReference>
<dbReference type="InterPro" id="IPR001650">
    <property type="entry name" value="Helicase_C-like"/>
</dbReference>
<evidence type="ECO:0000256" key="9">
    <source>
        <dbReference type="ARBA" id="ARBA00022840"/>
    </source>
</evidence>
<feature type="compositionally biased region" description="Low complexity" evidence="15">
    <location>
        <begin position="1605"/>
        <end position="1630"/>
    </location>
</feature>
<dbReference type="Pfam" id="PF06461">
    <property type="entry name" value="CHDII_SANT-like"/>
    <property type="match status" value="1"/>
</dbReference>
<feature type="domain" description="Helicase ATP-binding" evidence="18">
    <location>
        <begin position="792"/>
        <end position="976"/>
    </location>
</feature>
<gene>
    <name evidence="20" type="ORF">HOLleu_38565</name>
</gene>
<dbReference type="GO" id="GO:0140658">
    <property type="term" value="F:ATP-dependent chromatin remodeler activity"/>
    <property type="evidence" value="ECO:0007669"/>
    <property type="project" value="TreeGrafter"/>
</dbReference>
<dbReference type="SMART" id="SM00298">
    <property type="entry name" value="CHROMO"/>
    <property type="match status" value="2"/>
</dbReference>
<dbReference type="SMART" id="SM00184">
    <property type="entry name" value="RING"/>
    <property type="match status" value="2"/>
</dbReference>
<evidence type="ECO:0000256" key="3">
    <source>
        <dbReference type="ARBA" id="ARBA00022723"/>
    </source>
</evidence>
<keyword evidence="8" id="KW-0862">Zinc</keyword>
<feature type="compositionally biased region" description="Acidic residues" evidence="15">
    <location>
        <begin position="1339"/>
        <end position="1354"/>
    </location>
</feature>
<dbReference type="CDD" id="cd15532">
    <property type="entry name" value="PHD2_CHD_II"/>
    <property type="match status" value="1"/>
</dbReference>
<dbReference type="InterPro" id="IPR001841">
    <property type="entry name" value="Znf_RING"/>
</dbReference>
<feature type="compositionally biased region" description="Polar residues" evidence="15">
    <location>
        <begin position="181"/>
        <end position="193"/>
    </location>
</feature>
<keyword evidence="9" id="KW-0067">ATP-binding</keyword>
<evidence type="ECO:0000256" key="6">
    <source>
        <dbReference type="ARBA" id="ARBA00022771"/>
    </source>
</evidence>
<feature type="compositionally biased region" description="Basic and acidic residues" evidence="15">
    <location>
        <begin position="465"/>
        <end position="485"/>
    </location>
</feature>
<dbReference type="InterPro" id="IPR038718">
    <property type="entry name" value="SNF2-like_sf"/>
</dbReference>
<keyword evidence="7" id="KW-0378">Hydrolase</keyword>
<dbReference type="PANTHER" id="PTHR45623:SF17">
    <property type="entry name" value="CHROMODOMAIN-HELICASE-DNA-BINDING PROTEIN 3-RELATED"/>
    <property type="match status" value="1"/>
</dbReference>
<dbReference type="Pfam" id="PF00628">
    <property type="entry name" value="PHD"/>
    <property type="match status" value="2"/>
</dbReference>
<dbReference type="SUPFAM" id="SSF57903">
    <property type="entry name" value="FYVE/PHD zinc finger"/>
    <property type="match status" value="2"/>
</dbReference>
<dbReference type="InterPro" id="IPR019786">
    <property type="entry name" value="Zinc_finger_PHD-type_CS"/>
</dbReference>
<dbReference type="GO" id="GO:0003682">
    <property type="term" value="F:chromatin binding"/>
    <property type="evidence" value="ECO:0007669"/>
    <property type="project" value="TreeGrafter"/>
</dbReference>
<dbReference type="InterPro" id="IPR009463">
    <property type="entry name" value="DUF1087"/>
</dbReference>
<evidence type="ECO:0000259" key="17">
    <source>
        <dbReference type="PROSITE" id="PS50016"/>
    </source>
</evidence>
<dbReference type="InterPro" id="IPR009462">
    <property type="entry name" value="CHD_II_SANT-like"/>
</dbReference>
<dbReference type="SUPFAM" id="SSF52540">
    <property type="entry name" value="P-loop containing nucleoside triphosphate hydrolases"/>
    <property type="match status" value="2"/>
</dbReference>
<comment type="caution">
    <text evidence="20">The sequence shown here is derived from an EMBL/GenBank/DDBJ whole genome shotgun (WGS) entry which is preliminary data.</text>
</comment>
<dbReference type="InterPro" id="IPR016197">
    <property type="entry name" value="Chromo-like_dom_sf"/>
</dbReference>
<name>A0A9Q0YJF9_HOLLE</name>
<dbReference type="InterPro" id="IPR023780">
    <property type="entry name" value="Chromo_domain"/>
</dbReference>
<dbReference type="SMART" id="SM00490">
    <property type="entry name" value="HELICc"/>
    <property type="match status" value="1"/>
</dbReference>
<dbReference type="SMART" id="SM00249">
    <property type="entry name" value="PHD"/>
    <property type="match status" value="2"/>
</dbReference>
<keyword evidence="3" id="KW-0479">Metal-binding</keyword>
<dbReference type="InterPro" id="IPR027417">
    <property type="entry name" value="P-loop_NTPase"/>
</dbReference>
<keyword evidence="13" id="KW-0539">Nucleus</keyword>
<dbReference type="FunFam" id="3.40.50.300:FF:000015">
    <property type="entry name" value="chromodomain-helicase-DNA-binding protein 9 isoform X1"/>
    <property type="match status" value="1"/>
</dbReference>
<feature type="compositionally biased region" description="Basic and acidic residues" evidence="15">
    <location>
        <begin position="1651"/>
        <end position="1891"/>
    </location>
</feature>
<dbReference type="GO" id="GO:0003677">
    <property type="term" value="F:DNA binding"/>
    <property type="evidence" value="ECO:0007669"/>
    <property type="project" value="UniProtKB-KW"/>
</dbReference>
<dbReference type="Pfam" id="PF00271">
    <property type="entry name" value="Helicase_C"/>
    <property type="match status" value="1"/>
</dbReference>
<dbReference type="InterPro" id="IPR000330">
    <property type="entry name" value="SNF2_N"/>
</dbReference>
<dbReference type="InterPro" id="IPR012957">
    <property type="entry name" value="CHD_C2"/>
</dbReference>
<comment type="subcellular location">
    <subcellularLocation>
        <location evidence="1">Nucleus</location>
    </subcellularLocation>
</comment>
<reference evidence="20" key="1">
    <citation type="submission" date="2021-10" db="EMBL/GenBank/DDBJ databases">
        <title>Tropical sea cucumber genome reveals ecological adaptation and Cuvierian tubules defense mechanism.</title>
        <authorList>
            <person name="Chen T."/>
        </authorList>
    </citation>
    <scope>NUCLEOTIDE SEQUENCE</scope>
    <source>
        <strain evidence="20">Nanhai2018</strain>
        <tissue evidence="20">Muscle</tissue>
    </source>
</reference>
<dbReference type="PROSITE" id="PS01359">
    <property type="entry name" value="ZF_PHD_1"/>
    <property type="match status" value="1"/>
</dbReference>
<dbReference type="SMART" id="SM01147">
    <property type="entry name" value="DUF1087"/>
    <property type="match status" value="1"/>
</dbReference>
<feature type="region of interest" description="Disordered" evidence="15">
    <location>
        <begin position="2103"/>
        <end position="2133"/>
    </location>
</feature>
<dbReference type="InterPro" id="IPR014001">
    <property type="entry name" value="Helicase_ATP-bd"/>
</dbReference>
<keyword evidence="6 14" id="KW-0863">Zinc-finger</keyword>
<evidence type="ECO:0000256" key="12">
    <source>
        <dbReference type="ARBA" id="ARBA00023163"/>
    </source>
</evidence>
<dbReference type="EMBL" id="JAIZAY010000021">
    <property type="protein sequence ID" value="KAJ8021387.1"/>
    <property type="molecule type" value="Genomic_DNA"/>
</dbReference>
<dbReference type="GO" id="GO:0042393">
    <property type="term" value="F:histone binding"/>
    <property type="evidence" value="ECO:0007669"/>
    <property type="project" value="TreeGrafter"/>
</dbReference>
<evidence type="ECO:0000313" key="21">
    <source>
        <dbReference type="Proteomes" id="UP001152320"/>
    </source>
</evidence>
<keyword evidence="11" id="KW-0238">DNA-binding</keyword>
<dbReference type="InterPro" id="IPR000953">
    <property type="entry name" value="Chromo/chromo_shadow_dom"/>
</dbReference>
<keyword evidence="2" id="KW-0597">Phosphoprotein</keyword>
<feature type="compositionally biased region" description="Polar residues" evidence="15">
    <location>
        <begin position="2247"/>
        <end position="2261"/>
    </location>
</feature>
<evidence type="ECO:0000256" key="5">
    <source>
        <dbReference type="ARBA" id="ARBA00022741"/>
    </source>
</evidence>